<keyword evidence="2" id="KW-1185">Reference proteome</keyword>
<reference evidence="2" key="1">
    <citation type="submission" date="2010-08" db="EMBL/GenBank/DDBJ databases">
        <authorList>
            <consortium name="Caenorhabditis japonica Sequencing Consortium"/>
            <person name="Wilson R.K."/>
        </authorList>
    </citation>
    <scope>NUCLEOTIDE SEQUENCE [LARGE SCALE GENOMIC DNA]</scope>
    <source>
        <strain evidence="2">DF5081</strain>
    </source>
</reference>
<organism evidence="1 2">
    <name type="scientific">Caenorhabditis japonica</name>
    <dbReference type="NCBI Taxonomy" id="281687"/>
    <lineage>
        <taxon>Eukaryota</taxon>
        <taxon>Metazoa</taxon>
        <taxon>Ecdysozoa</taxon>
        <taxon>Nematoda</taxon>
        <taxon>Chromadorea</taxon>
        <taxon>Rhabditida</taxon>
        <taxon>Rhabditina</taxon>
        <taxon>Rhabditomorpha</taxon>
        <taxon>Rhabditoidea</taxon>
        <taxon>Rhabditidae</taxon>
        <taxon>Peloderinae</taxon>
        <taxon>Caenorhabditis</taxon>
    </lineage>
</organism>
<reference evidence="1" key="2">
    <citation type="submission" date="2022-06" db="UniProtKB">
        <authorList>
            <consortium name="EnsemblMetazoa"/>
        </authorList>
    </citation>
    <scope>IDENTIFICATION</scope>
    <source>
        <strain evidence="1">DF5081</strain>
    </source>
</reference>
<sequence length="75" mass="8610">MFKRVLHTAFRLQQRIPKSAVAGGVGTSLGIAPFARKEQEKVDAEKPKKFDIIVRNVDELYDNYLIDNCYNILKK</sequence>
<accession>A0A8R1IDN9</accession>
<evidence type="ECO:0000313" key="2">
    <source>
        <dbReference type="Proteomes" id="UP000005237"/>
    </source>
</evidence>
<evidence type="ECO:0000313" key="1">
    <source>
        <dbReference type="EnsemblMetazoa" id="CJA25346.1"/>
    </source>
</evidence>
<dbReference type="Proteomes" id="UP000005237">
    <property type="component" value="Unassembled WGS sequence"/>
</dbReference>
<dbReference type="EnsemblMetazoa" id="CJA25346.1">
    <property type="protein sequence ID" value="CJA25346.1"/>
    <property type="gene ID" value="WBGene00180918"/>
</dbReference>
<protein>
    <submittedName>
        <fullName evidence="1">Uncharacterized protein</fullName>
    </submittedName>
</protein>
<proteinExistence type="predicted"/>
<dbReference type="AlphaFoldDB" id="A0A8R1IDN9"/>
<name>A0A8R1IDN9_CAEJA</name>